<evidence type="ECO:0000313" key="2">
    <source>
        <dbReference type="Proteomes" id="UP001227268"/>
    </source>
</evidence>
<accession>A0ACC2W560</accession>
<protein>
    <submittedName>
        <fullName evidence="1">Uncharacterized protein</fullName>
    </submittedName>
</protein>
<name>A0ACC2W560_9TREE</name>
<proteinExistence type="predicted"/>
<dbReference type="EMBL" id="JASBWT010000003">
    <property type="protein sequence ID" value="KAJ9106201.1"/>
    <property type="molecule type" value="Genomic_DNA"/>
</dbReference>
<gene>
    <name evidence="1" type="ORF">QFC21_001345</name>
</gene>
<sequence length="177" mass="19655">MSRRDVRAIRRLSNGDDEKSSAFDPMEEGDEEEEEEEEEDPSSAARYPSTLDAGDSSHFVEVHWDIVYAKTYRIPQLLFTVSDSTGTPLSLSEVIAAGVIFHHSRAPPGTRIHKDHMDLLHPDGNGGAISDSSSSGYGMEGAEFPLLQRNYHPYPRNEPGSNVRSVPHSSQAYKIRN</sequence>
<reference evidence="1" key="1">
    <citation type="submission" date="2023-04" db="EMBL/GenBank/DDBJ databases">
        <title>Draft Genome sequencing of Naganishia species isolated from polar environments using Oxford Nanopore Technology.</title>
        <authorList>
            <person name="Leo P."/>
            <person name="Venkateswaran K."/>
        </authorList>
    </citation>
    <scope>NUCLEOTIDE SEQUENCE</scope>
    <source>
        <strain evidence="1">MNA-CCFEE 5423</strain>
    </source>
</reference>
<evidence type="ECO:0000313" key="1">
    <source>
        <dbReference type="EMBL" id="KAJ9106201.1"/>
    </source>
</evidence>
<organism evidence="1 2">
    <name type="scientific">Naganishia friedmannii</name>
    <dbReference type="NCBI Taxonomy" id="89922"/>
    <lineage>
        <taxon>Eukaryota</taxon>
        <taxon>Fungi</taxon>
        <taxon>Dikarya</taxon>
        <taxon>Basidiomycota</taxon>
        <taxon>Agaricomycotina</taxon>
        <taxon>Tremellomycetes</taxon>
        <taxon>Filobasidiales</taxon>
        <taxon>Filobasidiaceae</taxon>
        <taxon>Naganishia</taxon>
    </lineage>
</organism>
<keyword evidence="2" id="KW-1185">Reference proteome</keyword>
<comment type="caution">
    <text evidence="1">The sequence shown here is derived from an EMBL/GenBank/DDBJ whole genome shotgun (WGS) entry which is preliminary data.</text>
</comment>
<dbReference type="Proteomes" id="UP001227268">
    <property type="component" value="Unassembled WGS sequence"/>
</dbReference>